<dbReference type="GO" id="GO:0005886">
    <property type="term" value="C:plasma membrane"/>
    <property type="evidence" value="ECO:0007669"/>
    <property type="project" value="TreeGrafter"/>
</dbReference>
<dbReference type="GO" id="GO:0005384">
    <property type="term" value="F:manganese ion transmembrane transporter activity"/>
    <property type="evidence" value="ECO:0007669"/>
    <property type="project" value="TreeGrafter"/>
</dbReference>
<keyword evidence="2" id="KW-0813">Transport</keyword>
<feature type="transmembrane region" description="Helical" evidence="7">
    <location>
        <begin position="80"/>
        <end position="99"/>
    </location>
</feature>
<dbReference type="GO" id="GO:0015086">
    <property type="term" value="F:cadmium ion transmembrane transporter activity"/>
    <property type="evidence" value="ECO:0007669"/>
    <property type="project" value="TreeGrafter"/>
</dbReference>
<feature type="transmembrane region" description="Helical" evidence="7">
    <location>
        <begin position="344"/>
        <end position="366"/>
    </location>
</feature>
<evidence type="ECO:0000256" key="4">
    <source>
        <dbReference type="ARBA" id="ARBA00022847"/>
    </source>
</evidence>
<keyword evidence="4" id="KW-0769">Symport</keyword>
<dbReference type="InterPro" id="IPR001046">
    <property type="entry name" value="NRAMP_fam"/>
</dbReference>
<dbReference type="Proteomes" id="UP000306552">
    <property type="component" value="Unassembled WGS sequence"/>
</dbReference>
<keyword evidence="5 7" id="KW-1133">Transmembrane helix</keyword>
<evidence type="ECO:0000256" key="5">
    <source>
        <dbReference type="ARBA" id="ARBA00022989"/>
    </source>
</evidence>
<dbReference type="NCBIfam" id="NF037982">
    <property type="entry name" value="Nramp_1"/>
    <property type="match status" value="1"/>
</dbReference>
<dbReference type="RefSeq" id="WP_138932298.1">
    <property type="nucleotide sequence ID" value="NZ_SWMU01000003.1"/>
</dbReference>
<dbReference type="GO" id="GO:0015293">
    <property type="term" value="F:symporter activity"/>
    <property type="evidence" value="ECO:0007669"/>
    <property type="project" value="UniProtKB-KW"/>
</dbReference>
<dbReference type="GO" id="GO:0034755">
    <property type="term" value="P:iron ion transmembrane transport"/>
    <property type="evidence" value="ECO:0007669"/>
    <property type="project" value="TreeGrafter"/>
</dbReference>
<evidence type="ECO:0000256" key="6">
    <source>
        <dbReference type="ARBA" id="ARBA00023136"/>
    </source>
</evidence>
<gene>
    <name evidence="8" type="ORF">FCN74_09205</name>
</gene>
<feature type="transmembrane region" description="Helical" evidence="7">
    <location>
        <begin position="12"/>
        <end position="31"/>
    </location>
</feature>
<comment type="subcellular location">
    <subcellularLocation>
        <location evidence="1">Membrane</location>
        <topology evidence="1">Multi-pass membrane protein</topology>
    </subcellularLocation>
</comment>
<evidence type="ECO:0000256" key="3">
    <source>
        <dbReference type="ARBA" id="ARBA00022692"/>
    </source>
</evidence>
<dbReference type="AlphaFoldDB" id="A0A4U5TPU0"/>
<protein>
    <submittedName>
        <fullName evidence="8">Divalent metal cation transporter</fullName>
    </submittedName>
</protein>
<feature type="transmembrane region" description="Helical" evidence="7">
    <location>
        <begin position="194"/>
        <end position="214"/>
    </location>
</feature>
<feature type="transmembrane region" description="Helical" evidence="7">
    <location>
        <begin position="37"/>
        <end position="60"/>
    </location>
</feature>
<evidence type="ECO:0000256" key="2">
    <source>
        <dbReference type="ARBA" id="ARBA00022448"/>
    </source>
</evidence>
<feature type="transmembrane region" description="Helical" evidence="7">
    <location>
        <begin position="277"/>
        <end position="310"/>
    </location>
</feature>
<dbReference type="PRINTS" id="PR00447">
    <property type="entry name" value="NATRESASSCMP"/>
</dbReference>
<keyword evidence="9" id="KW-1185">Reference proteome</keyword>
<reference evidence="8 9" key="1">
    <citation type="submission" date="2019-04" db="EMBL/GenBank/DDBJ databases">
        <title>Psychroflexus halotolerans sp. nov., isolated from a marine solar saltern.</title>
        <authorList>
            <person name="Feng X."/>
        </authorList>
    </citation>
    <scope>NUCLEOTIDE SEQUENCE [LARGE SCALE GENOMIC DNA]</scope>
    <source>
        <strain evidence="8 9">WDS2C27</strain>
    </source>
</reference>
<organism evidence="8 9">
    <name type="scientific">Mesohalobacter halotolerans</name>
    <dbReference type="NCBI Taxonomy" id="1883405"/>
    <lineage>
        <taxon>Bacteria</taxon>
        <taxon>Pseudomonadati</taxon>
        <taxon>Bacteroidota</taxon>
        <taxon>Flavobacteriia</taxon>
        <taxon>Flavobacteriales</taxon>
        <taxon>Flavobacteriaceae</taxon>
        <taxon>Mesohalobacter</taxon>
    </lineage>
</organism>
<dbReference type="PANTHER" id="PTHR11706:SF33">
    <property type="entry name" value="NATURAL RESISTANCE-ASSOCIATED MACROPHAGE PROTEIN 2"/>
    <property type="match status" value="1"/>
</dbReference>
<dbReference type="OrthoDB" id="9787548at2"/>
<evidence type="ECO:0000256" key="1">
    <source>
        <dbReference type="ARBA" id="ARBA00004141"/>
    </source>
</evidence>
<feature type="transmembrane region" description="Helical" evidence="7">
    <location>
        <begin position="235"/>
        <end position="257"/>
    </location>
</feature>
<feature type="transmembrane region" description="Helical" evidence="7">
    <location>
        <begin position="322"/>
        <end position="338"/>
    </location>
</feature>
<evidence type="ECO:0000313" key="9">
    <source>
        <dbReference type="Proteomes" id="UP000306552"/>
    </source>
</evidence>
<feature type="transmembrane region" description="Helical" evidence="7">
    <location>
        <begin position="155"/>
        <end position="174"/>
    </location>
</feature>
<keyword evidence="3 7" id="KW-0812">Transmembrane</keyword>
<accession>A0A4U5TPU0</accession>
<keyword evidence="6 7" id="KW-0472">Membrane</keyword>
<feature type="transmembrane region" description="Helical" evidence="7">
    <location>
        <begin position="119"/>
        <end position="143"/>
    </location>
</feature>
<name>A0A4U5TPU0_9FLAO</name>
<evidence type="ECO:0000256" key="7">
    <source>
        <dbReference type="SAM" id="Phobius"/>
    </source>
</evidence>
<feature type="transmembrane region" description="Helical" evidence="7">
    <location>
        <begin position="378"/>
        <end position="400"/>
    </location>
</feature>
<proteinExistence type="predicted"/>
<evidence type="ECO:0000313" key="8">
    <source>
        <dbReference type="EMBL" id="TKS56180.1"/>
    </source>
</evidence>
<dbReference type="EMBL" id="SWMU01000003">
    <property type="protein sequence ID" value="TKS56180.1"/>
    <property type="molecule type" value="Genomic_DNA"/>
</dbReference>
<dbReference type="Pfam" id="PF01566">
    <property type="entry name" value="Nramp"/>
    <property type="match status" value="1"/>
</dbReference>
<comment type="caution">
    <text evidence="8">The sequence shown here is derived from an EMBL/GenBank/DDBJ whole genome shotgun (WGS) entry which is preliminary data.</text>
</comment>
<dbReference type="PANTHER" id="PTHR11706">
    <property type="entry name" value="SOLUTE CARRIER PROTEIN FAMILY 11 MEMBER"/>
    <property type="match status" value="1"/>
</dbReference>
<sequence>MKFLREIGPATLIAGAFIGPGTVSVCTLAGMNHGYALISVMFVSLFMTIVLQELSARLAITFQKDLIELIRHYFKGQKNLKFAIFILIFLAIVFGNIAYEAGNLSGINIGLQIMQQNDLFIHILGIKINYAILIISVIAFIILHLKSYRYLEKTLMVLVGLLSLSFVITAVITTEDFQIIFDGMLSASFSTNDVLMVSALIGTTVVPYNLFLHASLAKQRWHKTEDVFKMRVDTYVAVSLGVLVSICIIITSANVQSEVNDISSLGLALKPIYGAFASYLLGIGYIAAGLTSAVTAPLAAAYVINALFNYNYSLESYAFKRLSYAVLLIGCIVAALDFNPIQVITIAQISNAIVLPILVLIIFGLAQKINHSKSILNSVLQLLIIILSVGLSLSSLYKIVF</sequence>